<gene>
    <name evidence="1" type="ORF">K1T71_002598</name>
</gene>
<proteinExistence type="predicted"/>
<accession>A0ACC1DE36</accession>
<reference evidence="1 2" key="1">
    <citation type="journal article" date="2021" name="Front. Genet.">
        <title>Chromosome-Level Genome Assembly Reveals Significant Gene Expansion in the Toll and IMD Signaling Pathways of Dendrolimus kikuchii.</title>
        <authorList>
            <person name="Zhou J."/>
            <person name="Wu P."/>
            <person name="Xiong Z."/>
            <person name="Liu N."/>
            <person name="Zhao N."/>
            <person name="Ji M."/>
            <person name="Qiu Y."/>
            <person name="Yang B."/>
        </authorList>
    </citation>
    <scope>NUCLEOTIDE SEQUENCE [LARGE SCALE GENOMIC DNA]</scope>
    <source>
        <strain evidence="1">Ann1</strain>
    </source>
</reference>
<protein>
    <submittedName>
        <fullName evidence="1">Uncharacterized protein</fullName>
    </submittedName>
</protein>
<name>A0ACC1DE36_9NEOP</name>
<evidence type="ECO:0000313" key="1">
    <source>
        <dbReference type="EMBL" id="KAJ0181876.1"/>
    </source>
</evidence>
<organism evidence="1 2">
    <name type="scientific">Dendrolimus kikuchii</name>
    <dbReference type="NCBI Taxonomy" id="765133"/>
    <lineage>
        <taxon>Eukaryota</taxon>
        <taxon>Metazoa</taxon>
        <taxon>Ecdysozoa</taxon>
        <taxon>Arthropoda</taxon>
        <taxon>Hexapoda</taxon>
        <taxon>Insecta</taxon>
        <taxon>Pterygota</taxon>
        <taxon>Neoptera</taxon>
        <taxon>Endopterygota</taxon>
        <taxon>Lepidoptera</taxon>
        <taxon>Glossata</taxon>
        <taxon>Ditrysia</taxon>
        <taxon>Bombycoidea</taxon>
        <taxon>Lasiocampidae</taxon>
        <taxon>Dendrolimus</taxon>
    </lineage>
</organism>
<dbReference type="Proteomes" id="UP000824533">
    <property type="component" value="Linkage Group LG04"/>
</dbReference>
<dbReference type="EMBL" id="CM034390">
    <property type="protein sequence ID" value="KAJ0181876.1"/>
    <property type="molecule type" value="Genomic_DNA"/>
</dbReference>
<keyword evidence="2" id="KW-1185">Reference proteome</keyword>
<comment type="caution">
    <text evidence="1">The sequence shown here is derived from an EMBL/GenBank/DDBJ whole genome shotgun (WGS) entry which is preliminary data.</text>
</comment>
<evidence type="ECO:0000313" key="2">
    <source>
        <dbReference type="Proteomes" id="UP000824533"/>
    </source>
</evidence>
<sequence length="172" mass="19089">MAPGVHFIITTPPASISVAWEASRGERRDRHLAGVSAAHRPPATAARGHMSLMNMRRYDYENMPRPEYGIWGGGPVWRVRMAQPRLPVITVYLVRARARRPPPAARNRLALSPASDGEWCARLHVAFAPHSVLRTSSEPSKRLRARVNSTPARQGAVVATRASARRPAMRLH</sequence>